<evidence type="ECO:0000256" key="3">
    <source>
        <dbReference type="ARBA" id="ARBA00023015"/>
    </source>
</evidence>
<feature type="region of interest" description="Disordered" evidence="12">
    <location>
        <begin position="14"/>
        <end position="88"/>
    </location>
</feature>
<dbReference type="Gramene" id="PUZ69375">
    <property type="protein sequence ID" value="PUZ69375"/>
    <property type="gene ID" value="GQ55_2G103200"/>
</dbReference>
<dbReference type="EMBL" id="CM009750">
    <property type="protein sequence ID" value="PUZ69375.1"/>
    <property type="molecule type" value="Genomic_DNA"/>
</dbReference>
<dbReference type="SUPFAM" id="SSF55961">
    <property type="entry name" value="Bet v1-like"/>
    <property type="match status" value="2"/>
</dbReference>
<evidence type="ECO:0000313" key="15">
    <source>
        <dbReference type="EMBL" id="PUZ69375.1"/>
    </source>
</evidence>
<dbReference type="GO" id="GO:0008289">
    <property type="term" value="F:lipid binding"/>
    <property type="evidence" value="ECO:0007669"/>
    <property type="project" value="InterPro"/>
</dbReference>
<accession>A0A2T7ENH7</accession>
<keyword evidence="7" id="KW-0804">Transcription</keyword>
<dbReference type="Pfam" id="PF25797">
    <property type="entry name" value="PDF2_C"/>
    <property type="match status" value="1"/>
</dbReference>
<keyword evidence="3" id="KW-0805">Transcription regulation</keyword>
<evidence type="ECO:0000256" key="9">
    <source>
        <dbReference type="PROSITE-ProRule" id="PRU00108"/>
    </source>
</evidence>
<proteinExistence type="inferred from homology"/>
<sequence length="749" mass="82251">MPVVGDRVFFVSSESHQRKVTMGKGGQQANKNGHLDLNEPIPQLWNNDEDAIDDFLGDEDPAHTDPEDEDYVPNRRSKPSKKRVRRHTPQQIQELMAAYEQCTHPDPEAMQALGTMIGLAPKLVKFWFQNRRSQVKKKDQQEQNQQFQQANASLKAENRSLRKAILTQTCVTCCGKTLPFNPLLEKQQLLTKNARLKDEFLRAFAIHSKIIRDSAFTQPAPWISSSSSSEADREALLRHAETSMEQFLVLATKGEPMWLPAADGGEMLNHVEYRAKFSPALFRLRPEGFAVEATRDTAMVWGSAAELVVIFMDMARWSETFPGVVASVVAGDVVSTGSFADGQIQLMNAEMWVQSPRVPNRTVNILRYSKLVAERQWAVMDVSVDGIFGQEVLPAYLPARYMGCRLLPSGCLLEDMSNGYCKVTWIVHAEYDETTMPTVFKPLFLNGKALGACRWLTSLQRQREYATALHSSLYPGNNTAAEAAGMLKLAQQMMASFYATVSGPIAQSQATSSINDWFGSIGTGVERFDVAVRMVTWEKAGSSVAGEPASWFLSATTTLWLPGTPPERVFDYLRNEQRRGEWDFVHTDGAVVEEMSSVSMGYLAGNVTSILSSNKTDGTNDRTLILQEARTDASGSLVVYTPIGEEAMDAAMGGGDGASDFPTPSGFAILPDGRRKACHAPSPAPSTSSSAPVLRNDTAGSLVTMAYQVLLPGPLPDTAAGAFDDVGKLMCHVMEKIKNAVEAEIVLPA</sequence>
<comment type="similarity">
    <text evidence="2">Belongs to the HD-ZIP homeobox family. Class IV subfamily.</text>
</comment>
<dbReference type="SUPFAM" id="SSF46689">
    <property type="entry name" value="Homeodomain-like"/>
    <property type="match status" value="1"/>
</dbReference>
<evidence type="ECO:0000256" key="11">
    <source>
        <dbReference type="SAM" id="Coils"/>
    </source>
</evidence>
<evidence type="ECO:0000259" key="13">
    <source>
        <dbReference type="PROSITE" id="PS50071"/>
    </source>
</evidence>
<evidence type="ECO:0000256" key="7">
    <source>
        <dbReference type="ARBA" id="ARBA00023163"/>
    </source>
</evidence>
<dbReference type="PANTHER" id="PTHR45654">
    <property type="entry name" value="HOMEOBOX-LEUCINE ZIPPER PROTEIN MERISTEM L1"/>
    <property type="match status" value="1"/>
</dbReference>
<dbReference type="GO" id="GO:0005634">
    <property type="term" value="C:nucleus"/>
    <property type="evidence" value="ECO:0007669"/>
    <property type="project" value="UniProtKB-SubCell"/>
</dbReference>
<dbReference type="AlphaFoldDB" id="A0A2T7ENH7"/>
<keyword evidence="8 9" id="KW-0539">Nucleus</keyword>
<name>A0A2T7ENH7_9POAL</name>
<reference evidence="15 16" key="1">
    <citation type="submission" date="2018-04" db="EMBL/GenBank/DDBJ databases">
        <title>WGS assembly of Panicum hallii var. hallii HAL2.</title>
        <authorList>
            <person name="Lovell J."/>
            <person name="Jenkins J."/>
            <person name="Lowry D."/>
            <person name="Mamidi S."/>
            <person name="Sreedasyam A."/>
            <person name="Weng X."/>
            <person name="Barry K."/>
            <person name="Bonette J."/>
            <person name="Campitelli B."/>
            <person name="Daum C."/>
            <person name="Gordon S."/>
            <person name="Gould B."/>
            <person name="Lipzen A."/>
            <person name="MacQueen A."/>
            <person name="Palacio-Mejia J."/>
            <person name="Plott C."/>
            <person name="Shakirov E."/>
            <person name="Shu S."/>
            <person name="Yoshinaga Y."/>
            <person name="Zane M."/>
            <person name="Rokhsar D."/>
            <person name="Grimwood J."/>
            <person name="Schmutz J."/>
            <person name="Juenger T."/>
        </authorList>
    </citation>
    <scope>NUCLEOTIDE SEQUENCE [LARGE SCALE GENOMIC DNA]</scope>
    <source>
        <strain evidence="16">cv. HAL2</strain>
    </source>
</reference>
<evidence type="ECO:0000256" key="2">
    <source>
        <dbReference type="ARBA" id="ARBA00006789"/>
    </source>
</evidence>
<dbReference type="PANTHER" id="PTHR45654:SF37">
    <property type="entry name" value="HOMEODOMAIN LEUCINE ZIPPER FAMILY IV PROTEIN"/>
    <property type="match status" value="1"/>
</dbReference>
<dbReference type="Gene3D" id="1.10.10.60">
    <property type="entry name" value="Homeodomain-like"/>
    <property type="match status" value="1"/>
</dbReference>
<feature type="compositionally biased region" description="Basic residues" evidence="12">
    <location>
        <begin position="75"/>
        <end position="88"/>
    </location>
</feature>
<feature type="domain" description="START" evidence="14">
    <location>
        <begin position="229"/>
        <end position="468"/>
    </location>
</feature>
<evidence type="ECO:0000256" key="10">
    <source>
        <dbReference type="RuleBase" id="RU000682"/>
    </source>
</evidence>
<dbReference type="OrthoDB" id="684146at2759"/>
<dbReference type="CDD" id="cd00086">
    <property type="entry name" value="homeodomain"/>
    <property type="match status" value="1"/>
</dbReference>
<dbReference type="GO" id="GO:0003677">
    <property type="term" value="F:DNA binding"/>
    <property type="evidence" value="ECO:0007669"/>
    <property type="project" value="UniProtKB-UniRule"/>
</dbReference>
<dbReference type="SMART" id="SM00234">
    <property type="entry name" value="START"/>
    <property type="match status" value="1"/>
</dbReference>
<dbReference type="Pfam" id="PF01852">
    <property type="entry name" value="START"/>
    <property type="match status" value="1"/>
</dbReference>
<dbReference type="Proteomes" id="UP000244336">
    <property type="component" value="Chromosome 2"/>
</dbReference>
<evidence type="ECO:0000259" key="14">
    <source>
        <dbReference type="PROSITE" id="PS50848"/>
    </source>
</evidence>
<organism evidence="15 16">
    <name type="scientific">Panicum hallii var. hallii</name>
    <dbReference type="NCBI Taxonomy" id="1504633"/>
    <lineage>
        <taxon>Eukaryota</taxon>
        <taxon>Viridiplantae</taxon>
        <taxon>Streptophyta</taxon>
        <taxon>Embryophyta</taxon>
        <taxon>Tracheophyta</taxon>
        <taxon>Spermatophyta</taxon>
        <taxon>Magnoliopsida</taxon>
        <taxon>Liliopsida</taxon>
        <taxon>Poales</taxon>
        <taxon>Poaceae</taxon>
        <taxon>PACMAD clade</taxon>
        <taxon>Panicoideae</taxon>
        <taxon>Panicodae</taxon>
        <taxon>Paniceae</taxon>
        <taxon>Panicinae</taxon>
        <taxon>Panicum</taxon>
        <taxon>Panicum sect. Panicum</taxon>
    </lineage>
</organism>
<dbReference type="CDD" id="cd08875">
    <property type="entry name" value="START_ArGLABRA2_like"/>
    <property type="match status" value="1"/>
</dbReference>
<keyword evidence="16" id="KW-1185">Reference proteome</keyword>
<feature type="compositionally biased region" description="Acidic residues" evidence="12">
    <location>
        <begin position="47"/>
        <end position="59"/>
    </location>
</feature>
<dbReference type="InterPro" id="IPR009057">
    <property type="entry name" value="Homeodomain-like_sf"/>
</dbReference>
<evidence type="ECO:0000256" key="5">
    <source>
        <dbReference type="ARBA" id="ARBA00023125"/>
    </source>
</evidence>
<evidence type="ECO:0000256" key="4">
    <source>
        <dbReference type="ARBA" id="ARBA00023054"/>
    </source>
</evidence>
<dbReference type="PROSITE" id="PS50848">
    <property type="entry name" value="START"/>
    <property type="match status" value="1"/>
</dbReference>
<dbReference type="InterPro" id="IPR001356">
    <property type="entry name" value="HD"/>
</dbReference>
<gene>
    <name evidence="15" type="ORF">GQ55_2G103200</name>
</gene>
<dbReference type="SMART" id="SM00389">
    <property type="entry name" value="HOX"/>
    <property type="match status" value="1"/>
</dbReference>
<evidence type="ECO:0008006" key="17">
    <source>
        <dbReference type="Google" id="ProtNLM"/>
    </source>
</evidence>
<protein>
    <recommendedName>
        <fullName evidence="17">Homeobox domain-containing protein</fullName>
    </recommendedName>
</protein>
<comment type="subcellular location">
    <subcellularLocation>
        <location evidence="1 9 10">Nucleus</location>
    </subcellularLocation>
</comment>
<keyword evidence="6 9" id="KW-0371">Homeobox</keyword>
<keyword evidence="5 9" id="KW-0238">DNA-binding</keyword>
<feature type="DNA-binding region" description="Homeobox" evidence="9">
    <location>
        <begin position="80"/>
        <end position="139"/>
    </location>
</feature>
<evidence type="ECO:0000313" key="16">
    <source>
        <dbReference type="Proteomes" id="UP000244336"/>
    </source>
</evidence>
<dbReference type="Pfam" id="PF00046">
    <property type="entry name" value="Homeodomain"/>
    <property type="match status" value="1"/>
</dbReference>
<dbReference type="PROSITE" id="PS50071">
    <property type="entry name" value="HOMEOBOX_2"/>
    <property type="match status" value="1"/>
</dbReference>
<feature type="coiled-coil region" evidence="11">
    <location>
        <begin position="130"/>
        <end position="164"/>
    </location>
</feature>
<evidence type="ECO:0000256" key="8">
    <source>
        <dbReference type="ARBA" id="ARBA00023242"/>
    </source>
</evidence>
<evidence type="ECO:0000256" key="12">
    <source>
        <dbReference type="SAM" id="MobiDB-lite"/>
    </source>
</evidence>
<evidence type="ECO:0000256" key="1">
    <source>
        <dbReference type="ARBA" id="ARBA00004123"/>
    </source>
</evidence>
<keyword evidence="4 11" id="KW-0175">Coiled coil</keyword>
<evidence type="ECO:0000256" key="6">
    <source>
        <dbReference type="ARBA" id="ARBA00023155"/>
    </source>
</evidence>
<dbReference type="InterPro" id="IPR002913">
    <property type="entry name" value="START_lipid-bd_dom"/>
</dbReference>
<dbReference type="InterPro" id="IPR042160">
    <property type="entry name" value="HD-Zip_IV"/>
</dbReference>
<dbReference type="STRING" id="1504633.A0A2T7ENH7"/>
<feature type="domain" description="Homeobox" evidence="13">
    <location>
        <begin position="78"/>
        <end position="138"/>
    </location>
</feature>
<dbReference type="InterPro" id="IPR057993">
    <property type="entry name" value="HD-Zip_IV_C"/>
</dbReference>
<feature type="region of interest" description="Disordered" evidence="12">
    <location>
        <begin position="674"/>
        <end position="694"/>
    </location>
</feature>